<accession>C8W613</accession>
<evidence type="ECO:0000313" key="2">
    <source>
        <dbReference type="Proteomes" id="UP000002217"/>
    </source>
</evidence>
<reference evidence="1 2" key="1">
    <citation type="journal article" date="2009" name="Stand. Genomic Sci.">
        <title>Complete genome sequence of Desulfotomaculum acetoxidans type strain (5575).</title>
        <authorList>
            <person name="Spring S."/>
            <person name="Lapidus A."/>
            <person name="Schroder M."/>
            <person name="Gleim D."/>
            <person name="Sims D."/>
            <person name="Meincke L."/>
            <person name="Glavina Del Rio T."/>
            <person name="Tice H."/>
            <person name="Copeland A."/>
            <person name="Cheng J.F."/>
            <person name="Lucas S."/>
            <person name="Chen F."/>
            <person name="Nolan M."/>
            <person name="Bruce D."/>
            <person name="Goodwin L."/>
            <person name="Pitluck S."/>
            <person name="Ivanova N."/>
            <person name="Mavromatis K."/>
            <person name="Mikhailova N."/>
            <person name="Pati A."/>
            <person name="Chen A."/>
            <person name="Palaniappan K."/>
            <person name="Land M."/>
            <person name="Hauser L."/>
            <person name="Chang Y.J."/>
            <person name="Jeffries C.D."/>
            <person name="Chain P."/>
            <person name="Saunders E."/>
            <person name="Brettin T."/>
            <person name="Detter J.C."/>
            <person name="Goker M."/>
            <person name="Bristow J."/>
            <person name="Eisen J.A."/>
            <person name="Markowitz V."/>
            <person name="Hugenholtz P."/>
            <person name="Kyrpides N.C."/>
            <person name="Klenk H.P."/>
            <person name="Han C."/>
        </authorList>
    </citation>
    <scope>NUCLEOTIDE SEQUENCE [LARGE SCALE GENOMIC DNA]</scope>
    <source>
        <strain evidence="2">ATCC 49208 / DSM 771 / VKM B-1644</strain>
    </source>
</reference>
<dbReference type="KEGG" id="dae:Dtox_0548"/>
<sequence>MLTGINPRGFVFLGVQIIDYASFFILKLVPQLNTVRKNALCITVKEVNVIQTDNKLILATPKNIFSNLILSFDFL</sequence>
<keyword evidence="2" id="KW-1185">Reference proteome</keyword>
<gene>
    <name evidence="1" type="ordered locus">Dtox_0548</name>
</gene>
<proteinExistence type="predicted"/>
<evidence type="ECO:0000313" key="1">
    <source>
        <dbReference type="EMBL" id="ACV61468.1"/>
    </source>
</evidence>
<dbReference type="Proteomes" id="UP000002217">
    <property type="component" value="Chromosome"/>
</dbReference>
<protein>
    <submittedName>
        <fullName evidence="1">Uncharacterized protein</fullName>
    </submittedName>
</protein>
<organism evidence="1 2">
    <name type="scientific">Desulfofarcimen acetoxidans (strain ATCC 49208 / DSM 771 / KCTC 5769 / VKM B-1644 / 5575)</name>
    <name type="common">Desulfotomaculum acetoxidans</name>
    <dbReference type="NCBI Taxonomy" id="485916"/>
    <lineage>
        <taxon>Bacteria</taxon>
        <taxon>Bacillati</taxon>
        <taxon>Bacillota</taxon>
        <taxon>Clostridia</taxon>
        <taxon>Eubacteriales</taxon>
        <taxon>Peptococcaceae</taxon>
        <taxon>Desulfofarcimen</taxon>
    </lineage>
</organism>
<dbReference type="EMBL" id="CP001720">
    <property type="protein sequence ID" value="ACV61468.1"/>
    <property type="molecule type" value="Genomic_DNA"/>
</dbReference>
<dbReference type="STRING" id="485916.Dtox_0548"/>
<dbReference type="HOGENOM" id="CLU_2665094_0_0_9"/>
<dbReference type="AlphaFoldDB" id="C8W613"/>
<name>C8W613_DESAS</name>